<keyword evidence="2" id="KW-1185">Reference proteome</keyword>
<sequence length="78" mass="9406">MCEQYIKNSIIKYSLPGFHNSIPLWRLFAVHLQVHFSITHDMNRFFNLDLSIISSQRIVSLQHTRVEQTMFIWSWIQL</sequence>
<name>J3LE65_ORYBR</name>
<organism evidence="1">
    <name type="scientific">Oryza brachyantha</name>
    <name type="common">malo sina</name>
    <dbReference type="NCBI Taxonomy" id="4533"/>
    <lineage>
        <taxon>Eukaryota</taxon>
        <taxon>Viridiplantae</taxon>
        <taxon>Streptophyta</taxon>
        <taxon>Embryophyta</taxon>
        <taxon>Tracheophyta</taxon>
        <taxon>Spermatophyta</taxon>
        <taxon>Magnoliopsida</taxon>
        <taxon>Liliopsida</taxon>
        <taxon>Poales</taxon>
        <taxon>Poaceae</taxon>
        <taxon>BOP clade</taxon>
        <taxon>Oryzoideae</taxon>
        <taxon>Oryzeae</taxon>
        <taxon>Oryzinae</taxon>
        <taxon>Oryza</taxon>
    </lineage>
</organism>
<dbReference type="HOGENOM" id="CLU_2625893_0_0_1"/>
<protein>
    <submittedName>
        <fullName evidence="1">Uncharacterized protein</fullName>
    </submittedName>
</protein>
<dbReference type="Gramene" id="OB02G29320.1">
    <property type="protein sequence ID" value="OB02G29320.1"/>
    <property type="gene ID" value="OB02G29320"/>
</dbReference>
<dbReference type="AlphaFoldDB" id="J3LE65"/>
<accession>J3LE65</accession>
<reference evidence="1" key="1">
    <citation type="submission" date="2013-04" db="UniProtKB">
        <authorList>
            <consortium name="EnsemblPlants"/>
        </authorList>
    </citation>
    <scope>IDENTIFICATION</scope>
</reference>
<evidence type="ECO:0000313" key="1">
    <source>
        <dbReference type="EnsemblPlants" id="OB02G29320.1"/>
    </source>
</evidence>
<proteinExistence type="predicted"/>
<evidence type="ECO:0000313" key="2">
    <source>
        <dbReference type="Proteomes" id="UP000006038"/>
    </source>
</evidence>
<dbReference type="Proteomes" id="UP000006038">
    <property type="component" value="Unassembled WGS sequence"/>
</dbReference>
<dbReference type="EnsemblPlants" id="OB02G29320.1">
    <property type="protein sequence ID" value="OB02G29320.1"/>
    <property type="gene ID" value="OB02G29320"/>
</dbReference>